<feature type="region of interest" description="Disordered" evidence="1">
    <location>
        <begin position="1"/>
        <end position="22"/>
    </location>
</feature>
<dbReference type="AlphaFoldDB" id="A0A9P9BSP1"/>
<comment type="caution">
    <text evidence="2">The sequence shown here is derived from an EMBL/GenBank/DDBJ whole genome shotgun (WGS) entry which is preliminary data.</text>
</comment>
<name>A0A9P9BSP1_9PEZI</name>
<proteinExistence type="predicted"/>
<feature type="region of interest" description="Disordered" evidence="1">
    <location>
        <begin position="271"/>
        <end position="297"/>
    </location>
</feature>
<dbReference type="EMBL" id="JAGTJQ010000003">
    <property type="protein sequence ID" value="KAH7035025.1"/>
    <property type="molecule type" value="Genomic_DNA"/>
</dbReference>
<dbReference type="RefSeq" id="XP_046015118.1">
    <property type="nucleotide sequence ID" value="XM_046160886.1"/>
</dbReference>
<feature type="compositionally biased region" description="Polar residues" evidence="1">
    <location>
        <begin position="1"/>
        <end position="11"/>
    </location>
</feature>
<dbReference type="Proteomes" id="UP000756346">
    <property type="component" value="Unassembled WGS sequence"/>
</dbReference>
<accession>A0A9P9BSP1</accession>
<evidence type="ECO:0000256" key="1">
    <source>
        <dbReference type="SAM" id="MobiDB-lite"/>
    </source>
</evidence>
<reference evidence="2" key="1">
    <citation type="journal article" date="2021" name="Nat. Commun.">
        <title>Genetic determinants of endophytism in the Arabidopsis root mycobiome.</title>
        <authorList>
            <person name="Mesny F."/>
            <person name="Miyauchi S."/>
            <person name="Thiergart T."/>
            <person name="Pickel B."/>
            <person name="Atanasova L."/>
            <person name="Karlsson M."/>
            <person name="Huettel B."/>
            <person name="Barry K.W."/>
            <person name="Haridas S."/>
            <person name="Chen C."/>
            <person name="Bauer D."/>
            <person name="Andreopoulos W."/>
            <person name="Pangilinan J."/>
            <person name="LaButti K."/>
            <person name="Riley R."/>
            <person name="Lipzen A."/>
            <person name="Clum A."/>
            <person name="Drula E."/>
            <person name="Henrissat B."/>
            <person name="Kohler A."/>
            <person name="Grigoriev I.V."/>
            <person name="Martin F.M."/>
            <person name="Hacquard S."/>
        </authorList>
    </citation>
    <scope>NUCLEOTIDE SEQUENCE</scope>
    <source>
        <strain evidence="2">MPI-CAGE-CH-0230</strain>
    </source>
</reference>
<dbReference type="GeneID" id="70190432"/>
<organism evidence="2 3">
    <name type="scientific">Microdochium trichocladiopsis</name>
    <dbReference type="NCBI Taxonomy" id="1682393"/>
    <lineage>
        <taxon>Eukaryota</taxon>
        <taxon>Fungi</taxon>
        <taxon>Dikarya</taxon>
        <taxon>Ascomycota</taxon>
        <taxon>Pezizomycotina</taxon>
        <taxon>Sordariomycetes</taxon>
        <taxon>Xylariomycetidae</taxon>
        <taxon>Xylariales</taxon>
        <taxon>Microdochiaceae</taxon>
        <taxon>Microdochium</taxon>
    </lineage>
</organism>
<evidence type="ECO:0000313" key="2">
    <source>
        <dbReference type="EMBL" id="KAH7035025.1"/>
    </source>
</evidence>
<dbReference type="OrthoDB" id="10437572at2759"/>
<keyword evidence="3" id="KW-1185">Reference proteome</keyword>
<sequence>MNSASNPSRSPDANGVISLHSMDAQHGHDAQAQLQIASSRDSLPSQVSTSQLSMAFIYYSVQLQKAALSRLEAKLTGLAAQTPASNEHFAALKNEISALRTSKQECDKLMAEHKESLQQYSGAKIDDLRAELEQVTTSVAAQIASNKADVEAMALVQKSLDEKFQAQQQAIQELSRSDESAKRQEELIQGIQKLLSKCNTILETRVAARIDNTPRRHCQKLQHEVARLHQQLADTIEKLDCSIKYPESVISPKRRGRGEQNDRVPRIVPEVDEATRRRRAVSSSSTASYPSEVDESDDLHMRRGNSYLRLYDKYRRAYRIQKPQSEKRFIRRFLSKLDRGQAHHTQHKILQAYPSLVVRRERPQDITSSGAKEFIRLDNLSWPLVADAIASMTEDDFKLMTGDMVTV</sequence>
<protein>
    <submittedName>
        <fullName evidence="2">Uncharacterized protein</fullName>
    </submittedName>
</protein>
<evidence type="ECO:0000313" key="3">
    <source>
        <dbReference type="Proteomes" id="UP000756346"/>
    </source>
</evidence>
<gene>
    <name evidence="2" type="ORF">B0I36DRAFT_381830</name>
</gene>